<feature type="region of interest" description="Disordered" evidence="1">
    <location>
        <begin position="167"/>
        <end position="202"/>
    </location>
</feature>
<proteinExistence type="predicted"/>
<evidence type="ECO:0000313" key="6">
    <source>
        <dbReference type="Proteomes" id="UP000533017"/>
    </source>
</evidence>
<feature type="domain" description="Transglycosylase SLT" evidence="2">
    <location>
        <begin position="268"/>
        <end position="342"/>
    </location>
</feature>
<dbReference type="EMBL" id="FOOI01000015">
    <property type="protein sequence ID" value="SFH29033.1"/>
    <property type="molecule type" value="Genomic_DNA"/>
</dbReference>
<dbReference type="Proteomes" id="UP000199052">
    <property type="component" value="Unassembled WGS sequence"/>
</dbReference>
<dbReference type="SUPFAM" id="SSF53955">
    <property type="entry name" value="Lysozyme-like"/>
    <property type="match status" value="1"/>
</dbReference>
<evidence type="ECO:0000313" key="5">
    <source>
        <dbReference type="Proteomes" id="UP000199052"/>
    </source>
</evidence>
<keyword evidence="6" id="KW-1185">Reference proteome</keyword>
<dbReference type="InterPro" id="IPR008258">
    <property type="entry name" value="Transglycosylase_SLT_dom_1"/>
</dbReference>
<dbReference type="InterPro" id="IPR023346">
    <property type="entry name" value="Lysozyme-like_dom_sf"/>
</dbReference>
<feature type="region of interest" description="Disordered" evidence="1">
    <location>
        <begin position="1"/>
        <end position="49"/>
    </location>
</feature>
<feature type="compositionally biased region" description="Basic residues" evidence="1">
    <location>
        <begin position="1"/>
        <end position="17"/>
    </location>
</feature>
<reference evidence="3 6" key="2">
    <citation type="submission" date="2020-07" db="EMBL/GenBank/DDBJ databases">
        <title>Sequencing the genomes of 1000 actinobacteria strains.</title>
        <authorList>
            <person name="Klenk H.-P."/>
        </authorList>
    </citation>
    <scope>NUCLEOTIDE SEQUENCE [LARGE SCALE GENOMIC DNA]</scope>
    <source>
        <strain evidence="3 6">DSM 45117</strain>
    </source>
</reference>
<feature type="compositionally biased region" description="Low complexity" evidence="1">
    <location>
        <begin position="175"/>
        <end position="186"/>
    </location>
</feature>
<dbReference type="CDD" id="cd00442">
    <property type="entry name" value="Lyz-like"/>
    <property type="match status" value="1"/>
</dbReference>
<organism evidence="4 5">
    <name type="scientific">Actinopolymorpha cephalotaxi</name>
    <dbReference type="NCBI Taxonomy" id="504797"/>
    <lineage>
        <taxon>Bacteria</taxon>
        <taxon>Bacillati</taxon>
        <taxon>Actinomycetota</taxon>
        <taxon>Actinomycetes</taxon>
        <taxon>Propionibacteriales</taxon>
        <taxon>Actinopolymorphaceae</taxon>
        <taxon>Actinopolymorpha</taxon>
    </lineage>
</organism>
<protein>
    <submittedName>
        <fullName evidence="4">Transglycosylase SLT domain-containing protein</fullName>
    </submittedName>
</protein>
<evidence type="ECO:0000313" key="4">
    <source>
        <dbReference type="EMBL" id="SFH29033.1"/>
    </source>
</evidence>
<dbReference type="EMBL" id="JACBZA010000001">
    <property type="protein sequence ID" value="NYH81690.1"/>
    <property type="molecule type" value="Genomic_DNA"/>
</dbReference>
<dbReference type="AlphaFoldDB" id="A0A1I2YTN5"/>
<dbReference type="Gene3D" id="1.10.530.10">
    <property type="match status" value="1"/>
</dbReference>
<name>A0A1I2YTN5_9ACTN</name>
<dbReference type="STRING" id="504797.SAMN05421678_1159"/>
<evidence type="ECO:0000259" key="2">
    <source>
        <dbReference type="Pfam" id="PF01464"/>
    </source>
</evidence>
<gene>
    <name evidence="3" type="ORF">FHR37_000541</name>
    <name evidence="4" type="ORF">SAMN05421678_1159</name>
</gene>
<reference evidence="4 5" key="1">
    <citation type="submission" date="2016-10" db="EMBL/GenBank/DDBJ databases">
        <authorList>
            <person name="de Groot N.N."/>
        </authorList>
    </citation>
    <scope>NUCLEOTIDE SEQUENCE [LARGE SCALE GENOMIC DNA]</scope>
    <source>
        <strain evidence="4 5">CPCC 202808</strain>
    </source>
</reference>
<sequence length="346" mass="36766">MASYAGKHRAPAKHRERGRGAGFTTRQAAPSPGGSRRADVTPKVAQTSPVTAREVIDVRDVADVRELVDTPAVAGGRGVVAPRPAVEAREPQVVALPAVMPEAEPEPAARRGFRISPAFAAVTAASLGVTGAVGAGVLVAGSHRTGAINNLAVSDLGGRGALTAKRAAELKPKSATPRHTTRTVTPKPTPTPTATEKPEKVVPATGEDVIDRTAVERVRAAERASRAAEREALAREQAAKERARMESGSPKEIAARLVAARGWSDAQYQCLVTMWTRESSWNHHAVNAGSGAYGIPQALPGSKMAAYGSDWRDNPTTQIKWGLAYIESRYNTPCGAWSWWQAHNWY</sequence>
<accession>A0A1I2YTN5</accession>
<evidence type="ECO:0000313" key="3">
    <source>
        <dbReference type="EMBL" id="NYH81690.1"/>
    </source>
</evidence>
<dbReference type="RefSeq" id="WP_237768998.1">
    <property type="nucleotide sequence ID" value="NZ_FOOI01000015.1"/>
</dbReference>
<dbReference type="Proteomes" id="UP000533017">
    <property type="component" value="Unassembled WGS sequence"/>
</dbReference>
<evidence type="ECO:0000256" key="1">
    <source>
        <dbReference type="SAM" id="MobiDB-lite"/>
    </source>
</evidence>
<dbReference type="Pfam" id="PF01464">
    <property type="entry name" value="SLT"/>
    <property type="match status" value="1"/>
</dbReference>